<dbReference type="AlphaFoldDB" id="A0A9P0F1M5"/>
<comment type="cofactor">
    <cofactor evidence="7">
        <name>Ca(2+)</name>
        <dbReference type="ChEBI" id="CHEBI:29108"/>
    </cofactor>
</comment>
<protein>
    <recommendedName>
        <fullName evidence="8">alpha-1,2-Mannosidase</fullName>
        <ecNumber evidence="8">3.2.1.-</ecNumber>
    </recommendedName>
</protein>
<dbReference type="SUPFAM" id="SSF48225">
    <property type="entry name" value="Seven-hairpin glycosidases"/>
    <property type="match status" value="1"/>
</dbReference>
<dbReference type="InterPro" id="IPR044674">
    <property type="entry name" value="EDEM1/2/3"/>
</dbReference>
<comment type="function">
    <text evidence="5">Involved in the endoplasmic reticulum-associated degradation (ERAD) pathway that targets misfolded glycoproteins for degradation in an N-glycan-dependent manner. May initiate ERAD by promoting the first mannose trimming step of ERAD substrates, from Man9GlcNAc2 to Man8GlcNAc2. Seems to recognize and bind to exposed hydrophobic regions in target proteins.</text>
</comment>
<keyword evidence="7" id="KW-0106">Calcium</keyword>
<reference evidence="9" key="1">
    <citation type="submission" date="2021-12" db="EMBL/GenBank/DDBJ databases">
        <authorList>
            <person name="King R."/>
        </authorList>
    </citation>
    <scope>NUCLEOTIDE SEQUENCE</scope>
</reference>
<proteinExistence type="inferred from homology"/>
<comment type="subcellular location">
    <subcellularLocation>
        <location evidence="1">Endoplasmic reticulum</location>
    </subcellularLocation>
</comment>
<keyword evidence="7" id="KW-0479">Metal-binding</keyword>
<keyword evidence="3" id="KW-0256">Endoplasmic reticulum</keyword>
<keyword evidence="10" id="KW-1185">Reference proteome</keyword>
<dbReference type="GO" id="GO:1904154">
    <property type="term" value="P:positive regulation of retrograde protein transport, ER to cytosol"/>
    <property type="evidence" value="ECO:0007669"/>
    <property type="project" value="UniProtKB-ARBA"/>
</dbReference>
<dbReference type="PANTHER" id="PTHR45679:SF6">
    <property type="entry name" value="ER DEGRADATION-ENHANCING ALPHA-MANNOSIDASE-LIKE PROTEIN 2"/>
    <property type="match status" value="1"/>
</dbReference>
<feature type="active site" evidence="6">
    <location>
        <position position="331"/>
    </location>
</feature>
<dbReference type="Gene3D" id="1.50.10.10">
    <property type="match status" value="1"/>
</dbReference>
<organism evidence="9 10">
    <name type="scientific">Bemisia tabaci</name>
    <name type="common">Sweetpotato whitefly</name>
    <name type="synonym">Aleurodes tabaci</name>
    <dbReference type="NCBI Taxonomy" id="7038"/>
    <lineage>
        <taxon>Eukaryota</taxon>
        <taxon>Metazoa</taxon>
        <taxon>Ecdysozoa</taxon>
        <taxon>Arthropoda</taxon>
        <taxon>Hexapoda</taxon>
        <taxon>Insecta</taxon>
        <taxon>Pterygota</taxon>
        <taxon>Neoptera</taxon>
        <taxon>Paraneoptera</taxon>
        <taxon>Hemiptera</taxon>
        <taxon>Sternorrhyncha</taxon>
        <taxon>Aleyrodoidea</taxon>
        <taxon>Aleyrodidae</taxon>
        <taxon>Aleyrodinae</taxon>
        <taxon>Bemisia</taxon>
    </lineage>
</organism>
<dbReference type="GO" id="GO:0004571">
    <property type="term" value="F:mannosyl-oligosaccharide 1,2-alpha-mannosidase activity"/>
    <property type="evidence" value="ECO:0007669"/>
    <property type="project" value="InterPro"/>
</dbReference>
<evidence type="ECO:0000256" key="6">
    <source>
        <dbReference type="PIRSR" id="PIRSR601382-1"/>
    </source>
</evidence>
<dbReference type="GO" id="GO:0016020">
    <property type="term" value="C:membrane"/>
    <property type="evidence" value="ECO:0007669"/>
    <property type="project" value="InterPro"/>
</dbReference>
<gene>
    <name evidence="9" type="ORF">BEMITA_LOCUS5037</name>
</gene>
<dbReference type="PRINTS" id="PR00747">
    <property type="entry name" value="GLYHDRLASE47"/>
</dbReference>
<feature type="active site" description="Proton donor" evidence="6">
    <location>
        <position position="76"/>
    </location>
</feature>
<dbReference type="EC" id="3.2.1.-" evidence="8"/>
<sequence>MFDHAYSSYLFHAYPYDELRPISCDGVDTWGSYSLSLIDALDTLVVMGNYSEFRRVVEIVTNEIYFDADINVSVFETNIRILGGLLSAHLFSKRAGLALEEEWPCNGPLLRLAEDVAKRLLPAFDTATGMPYGTVNLRHGVPHGETSITCTAGVGTFILEFGTLSRLTGNPIYEETALRALHALRNFRSPIGLYGNHLDVTNGRWTAQDSGIGAGVDSYFEYLVKGAILLQRPELMEMFHETKPAIDSYLKKDDWYLWVSMMKGQVTMPVFQSLEAYWPGVLSLIGNVSEGLKSIQNYKLVWKHFGFTPEVFNILQSEISTGREGYPLRPELAESVMYLYKVTKDPALLDIGIGILRSIQHSATTPCGYATIKDAKTHTQEDRMESFFLSELTKYLYLLFDPDNFIHNPGGHSSFVEIESGKQCIIGAGGYLFNTEAHPLDPGALECCKNFHSHQNFKESSNQSAVSWTSGNHRRSLDISLEQTSSFGEEIRNETNASGCISESHPNKVLSSSKGTNCVTSENISNLSNSDIRHMYNDLIKNESVIIDHYLNNIFNSLTFSHKGITMNDTSLSDLIDVTFNRSCSLERELSDLRNLLQVFSVLKAEQEMYLTDFCDSIFDVTFTWTHEAFHISSDDLIPSFFESVDLSDKKWSRSSPGITVDNEDKISPVADTYRINLVQNSDLKDNALTLNEQLKRNSSLYPATNLTFNHEHLLCSAQSFKSRLMLSGEFFSTFTV</sequence>
<evidence type="ECO:0000313" key="10">
    <source>
        <dbReference type="Proteomes" id="UP001152759"/>
    </source>
</evidence>
<evidence type="ECO:0000256" key="5">
    <source>
        <dbReference type="ARBA" id="ARBA00054385"/>
    </source>
</evidence>
<dbReference type="PANTHER" id="PTHR45679">
    <property type="entry name" value="ER DEGRADATION-ENHANCING ALPHA-MANNOSIDASE-LIKE PROTEIN 2"/>
    <property type="match status" value="1"/>
</dbReference>
<dbReference type="Proteomes" id="UP001152759">
    <property type="component" value="Chromosome 2"/>
</dbReference>
<dbReference type="EMBL" id="OU963863">
    <property type="protein sequence ID" value="CAH0385855.1"/>
    <property type="molecule type" value="Genomic_DNA"/>
</dbReference>
<evidence type="ECO:0000256" key="8">
    <source>
        <dbReference type="RuleBase" id="RU361193"/>
    </source>
</evidence>
<evidence type="ECO:0000256" key="2">
    <source>
        <dbReference type="ARBA" id="ARBA00007658"/>
    </source>
</evidence>
<dbReference type="InterPro" id="IPR012341">
    <property type="entry name" value="6hp_glycosidase-like_sf"/>
</dbReference>
<keyword evidence="8" id="KW-0378">Hydrolase</keyword>
<evidence type="ECO:0000256" key="7">
    <source>
        <dbReference type="PIRSR" id="PIRSR601382-2"/>
    </source>
</evidence>
<evidence type="ECO:0000256" key="1">
    <source>
        <dbReference type="ARBA" id="ARBA00004240"/>
    </source>
</evidence>
<feature type="active site" evidence="6">
    <location>
        <position position="217"/>
    </location>
</feature>
<accession>A0A9P0F1M5</accession>
<dbReference type="InterPro" id="IPR001382">
    <property type="entry name" value="Glyco_hydro_47"/>
</dbReference>
<name>A0A9P0F1M5_BEMTA</name>
<keyword evidence="4" id="KW-0325">Glycoprotein</keyword>
<dbReference type="InterPro" id="IPR036026">
    <property type="entry name" value="Seven-hairpin_glycosidases"/>
</dbReference>
<comment type="similarity">
    <text evidence="2 8">Belongs to the glycosyl hydrolase 47 family.</text>
</comment>
<dbReference type="GO" id="GO:1904380">
    <property type="term" value="P:endoplasmic reticulum mannose trimming"/>
    <property type="evidence" value="ECO:0007669"/>
    <property type="project" value="InterPro"/>
</dbReference>
<feature type="active site" description="Proton donor" evidence="6">
    <location>
        <position position="310"/>
    </location>
</feature>
<dbReference type="Pfam" id="PF01532">
    <property type="entry name" value="Glyco_hydro_47"/>
    <property type="match status" value="1"/>
</dbReference>
<evidence type="ECO:0000256" key="4">
    <source>
        <dbReference type="ARBA" id="ARBA00023180"/>
    </source>
</evidence>
<evidence type="ECO:0000313" key="9">
    <source>
        <dbReference type="EMBL" id="CAH0385855.1"/>
    </source>
</evidence>
<keyword evidence="8" id="KW-0326">Glycosidase</keyword>
<dbReference type="GO" id="GO:0005509">
    <property type="term" value="F:calcium ion binding"/>
    <property type="evidence" value="ECO:0007669"/>
    <property type="project" value="InterPro"/>
</dbReference>
<dbReference type="FunFam" id="1.50.10.10:FF:000015">
    <property type="entry name" value="alpha-1,2-Mannosidase"/>
    <property type="match status" value="1"/>
</dbReference>
<dbReference type="GO" id="GO:0005975">
    <property type="term" value="P:carbohydrate metabolic process"/>
    <property type="evidence" value="ECO:0007669"/>
    <property type="project" value="InterPro"/>
</dbReference>
<evidence type="ECO:0000256" key="3">
    <source>
        <dbReference type="ARBA" id="ARBA00022824"/>
    </source>
</evidence>
<feature type="binding site" evidence="7">
    <location>
        <position position="435"/>
    </location>
    <ligand>
        <name>Ca(2+)</name>
        <dbReference type="ChEBI" id="CHEBI:29108"/>
    </ligand>
</feature>
<dbReference type="GO" id="GO:0044322">
    <property type="term" value="C:endoplasmic reticulum quality control compartment"/>
    <property type="evidence" value="ECO:0007669"/>
    <property type="project" value="GOC"/>
</dbReference>